<dbReference type="GO" id="GO:0005737">
    <property type="term" value="C:cytoplasm"/>
    <property type="evidence" value="ECO:0007669"/>
    <property type="project" value="UniProtKB-SubCell"/>
</dbReference>
<protein>
    <recommendedName>
        <fullName evidence="3">16S rRNA (uracil(1498)-N(3))-methyltransferase</fullName>
        <ecNumber evidence="3">2.1.1.193</ecNumber>
    </recommendedName>
</protein>
<dbReference type="InterPro" id="IPR029026">
    <property type="entry name" value="tRNA_m1G_MTases_N"/>
</dbReference>
<organism evidence="12">
    <name type="scientific">marine metagenome</name>
    <dbReference type="NCBI Taxonomy" id="408172"/>
    <lineage>
        <taxon>unclassified sequences</taxon>
        <taxon>metagenomes</taxon>
        <taxon>ecological metagenomes</taxon>
    </lineage>
</organism>
<keyword evidence="4" id="KW-0963">Cytoplasm</keyword>
<dbReference type="GO" id="GO:0070475">
    <property type="term" value="P:rRNA base methylation"/>
    <property type="evidence" value="ECO:0007669"/>
    <property type="project" value="TreeGrafter"/>
</dbReference>
<feature type="domain" description="Ribosomal RNA small subunit methyltransferase E methyltransferase" evidence="11">
    <location>
        <begin position="16"/>
        <end position="74"/>
    </location>
</feature>
<dbReference type="Pfam" id="PF04452">
    <property type="entry name" value="Methyltrans_RNA"/>
    <property type="match status" value="1"/>
</dbReference>
<comment type="function">
    <text evidence="9">Specifically methylates the N3 position of the uracil ring of uridine 1498 (m3U1498) in 16S rRNA. Acts on the fully assembled 30S ribosomal subunit.</text>
</comment>
<reference evidence="12" key="1">
    <citation type="submission" date="2018-05" db="EMBL/GenBank/DDBJ databases">
        <authorList>
            <person name="Lanie J.A."/>
            <person name="Ng W.-L."/>
            <person name="Kazmierczak K.M."/>
            <person name="Andrzejewski T.M."/>
            <person name="Davidsen T.M."/>
            <person name="Wayne K.J."/>
            <person name="Tettelin H."/>
            <person name="Glass J.I."/>
            <person name="Rusch D."/>
            <person name="Podicherti R."/>
            <person name="Tsui H.-C.T."/>
            <person name="Winkler M.E."/>
        </authorList>
    </citation>
    <scope>NUCLEOTIDE SEQUENCE</scope>
</reference>
<proteinExistence type="inferred from homology"/>
<accession>A0A382IVV2</accession>
<evidence type="ECO:0000256" key="10">
    <source>
        <dbReference type="ARBA" id="ARBA00047944"/>
    </source>
</evidence>
<dbReference type="GO" id="GO:0070042">
    <property type="term" value="F:rRNA (uridine-N3-)-methyltransferase activity"/>
    <property type="evidence" value="ECO:0007669"/>
    <property type="project" value="TreeGrafter"/>
</dbReference>
<dbReference type="SUPFAM" id="SSF75217">
    <property type="entry name" value="alpha/beta knot"/>
    <property type="match status" value="1"/>
</dbReference>
<comment type="similarity">
    <text evidence="2">Belongs to the RNA methyltransferase RsmE family.</text>
</comment>
<keyword evidence="8" id="KW-0949">S-adenosyl-L-methionine</keyword>
<evidence type="ECO:0000259" key="11">
    <source>
        <dbReference type="Pfam" id="PF04452"/>
    </source>
</evidence>
<evidence type="ECO:0000256" key="2">
    <source>
        <dbReference type="ARBA" id="ARBA00005528"/>
    </source>
</evidence>
<comment type="subcellular location">
    <subcellularLocation>
        <location evidence="1">Cytoplasm</location>
    </subcellularLocation>
</comment>
<dbReference type="InterPro" id="IPR046886">
    <property type="entry name" value="RsmE_MTase_dom"/>
</dbReference>
<evidence type="ECO:0000256" key="9">
    <source>
        <dbReference type="ARBA" id="ARBA00025699"/>
    </source>
</evidence>
<dbReference type="EMBL" id="UINC01069971">
    <property type="protein sequence ID" value="SVC03756.1"/>
    <property type="molecule type" value="Genomic_DNA"/>
</dbReference>
<evidence type="ECO:0000256" key="4">
    <source>
        <dbReference type="ARBA" id="ARBA00022490"/>
    </source>
</evidence>
<dbReference type="InterPro" id="IPR006700">
    <property type="entry name" value="RsmE"/>
</dbReference>
<evidence type="ECO:0000256" key="5">
    <source>
        <dbReference type="ARBA" id="ARBA00022552"/>
    </source>
</evidence>
<evidence type="ECO:0000256" key="6">
    <source>
        <dbReference type="ARBA" id="ARBA00022603"/>
    </source>
</evidence>
<dbReference type="Gene3D" id="3.40.1280.10">
    <property type="match status" value="1"/>
</dbReference>
<evidence type="ECO:0000256" key="3">
    <source>
        <dbReference type="ARBA" id="ARBA00012328"/>
    </source>
</evidence>
<dbReference type="NCBIfam" id="TIGR00046">
    <property type="entry name" value="RsmE family RNA methyltransferase"/>
    <property type="match status" value="1"/>
</dbReference>
<keyword evidence="5" id="KW-0698">rRNA processing</keyword>
<dbReference type="InterPro" id="IPR029028">
    <property type="entry name" value="Alpha/beta_knot_MTases"/>
</dbReference>
<dbReference type="PANTHER" id="PTHR30027">
    <property type="entry name" value="RIBOSOMAL RNA SMALL SUBUNIT METHYLTRANSFERASE E"/>
    <property type="match status" value="1"/>
</dbReference>
<dbReference type="AlphaFoldDB" id="A0A382IVV2"/>
<evidence type="ECO:0000313" key="12">
    <source>
        <dbReference type="EMBL" id="SVC03756.1"/>
    </source>
</evidence>
<keyword evidence="7" id="KW-0808">Transferase</keyword>
<dbReference type="PANTHER" id="PTHR30027:SF3">
    <property type="entry name" value="16S RRNA (URACIL(1498)-N(3))-METHYLTRANSFERASE"/>
    <property type="match status" value="1"/>
</dbReference>
<dbReference type="EC" id="2.1.1.193" evidence="3"/>
<sequence>SNSEKYVGYLRDDSANFMLNSAKPGNNYCVLIGPEGDFMPEEIDFANSCDFQTISLGKNRLRTETAGIAACHMLNIINEL</sequence>
<gene>
    <name evidence="12" type="ORF">METZ01_LOCUS256610</name>
</gene>
<name>A0A382IVV2_9ZZZZ</name>
<evidence type="ECO:0000256" key="8">
    <source>
        <dbReference type="ARBA" id="ARBA00022691"/>
    </source>
</evidence>
<comment type="catalytic activity">
    <reaction evidence="10">
        <text>uridine(1498) in 16S rRNA + S-adenosyl-L-methionine = N(3)-methyluridine(1498) in 16S rRNA + S-adenosyl-L-homocysteine + H(+)</text>
        <dbReference type="Rhea" id="RHEA:42920"/>
        <dbReference type="Rhea" id="RHEA-COMP:10283"/>
        <dbReference type="Rhea" id="RHEA-COMP:10284"/>
        <dbReference type="ChEBI" id="CHEBI:15378"/>
        <dbReference type="ChEBI" id="CHEBI:57856"/>
        <dbReference type="ChEBI" id="CHEBI:59789"/>
        <dbReference type="ChEBI" id="CHEBI:65315"/>
        <dbReference type="ChEBI" id="CHEBI:74502"/>
        <dbReference type="EC" id="2.1.1.193"/>
    </reaction>
</comment>
<keyword evidence="6" id="KW-0489">Methyltransferase</keyword>
<feature type="non-terminal residue" evidence="12">
    <location>
        <position position="1"/>
    </location>
</feature>
<evidence type="ECO:0000256" key="7">
    <source>
        <dbReference type="ARBA" id="ARBA00022679"/>
    </source>
</evidence>
<evidence type="ECO:0000256" key="1">
    <source>
        <dbReference type="ARBA" id="ARBA00004496"/>
    </source>
</evidence>